<accession>A0A0E9TFJ2</accession>
<reference evidence="1" key="2">
    <citation type="journal article" date="2015" name="Fish Shellfish Immunol.">
        <title>Early steps in the European eel (Anguilla anguilla)-Vibrio vulnificus interaction in the gills: Role of the RtxA13 toxin.</title>
        <authorList>
            <person name="Callol A."/>
            <person name="Pajuelo D."/>
            <person name="Ebbesson L."/>
            <person name="Teles M."/>
            <person name="MacKenzie S."/>
            <person name="Amaro C."/>
        </authorList>
    </citation>
    <scope>NUCLEOTIDE SEQUENCE</scope>
</reference>
<sequence length="56" mass="6004">MRVSGASAPYPALCVSVCLSQLVVRVHFDLQLRKDDLAVRVLVLVGEHVLDDGVGS</sequence>
<name>A0A0E9TFJ2_ANGAN</name>
<dbReference type="AlphaFoldDB" id="A0A0E9TFJ2"/>
<organism evidence="1">
    <name type="scientific">Anguilla anguilla</name>
    <name type="common">European freshwater eel</name>
    <name type="synonym">Muraena anguilla</name>
    <dbReference type="NCBI Taxonomy" id="7936"/>
    <lineage>
        <taxon>Eukaryota</taxon>
        <taxon>Metazoa</taxon>
        <taxon>Chordata</taxon>
        <taxon>Craniata</taxon>
        <taxon>Vertebrata</taxon>
        <taxon>Euteleostomi</taxon>
        <taxon>Actinopterygii</taxon>
        <taxon>Neopterygii</taxon>
        <taxon>Teleostei</taxon>
        <taxon>Anguilliformes</taxon>
        <taxon>Anguillidae</taxon>
        <taxon>Anguilla</taxon>
    </lineage>
</organism>
<protein>
    <submittedName>
        <fullName evidence="1">Uncharacterized protein</fullName>
    </submittedName>
</protein>
<proteinExistence type="predicted"/>
<evidence type="ECO:0000313" key="1">
    <source>
        <dbReference type="EMBL" id="JAH52429.1"/>
    </source>
</evidence>
<dbReference type="EMBL" id="GBXM01056148">
    <property type="protein sequence ID" value="JAH52429.1"/>
    <property type="molecule type" value="Transcribed_RNA"/>
</dbReference>
<reference evidence="1" key="1">
    <citation type="submission" date="2014-11" db="EMBL/GenBank/DDBJ databases">
        <authorList>
            <person name="Amaro Gonzalez C."/>
        </authorList>
    </citation>
    <scope>NUCLEOTIDE SEQUENCE</scope>
</reference>